<feature type="domain" description="Excalibur calcium-binding" evidence="3">
    <location>
        <begin position="317"/>
        <end position="353"/>
    </location>
</feature>
<dbReference type="PANTHER" id="PTHR30619">
    <property type="entry name" value="DNA INTERNALIZATION/COMPETENCE PROTEIN COMEC/REC2"/>
    <property type="match status" value="1"/>
</dbReference>
<evidence type="ECO:0000256" key="1">
    <source>
        <dbReference type="SAM" id="MobiDB-lite"/>
    </source>
</evidence>
<dbReference type="Proteomes" id="UP001597231">
    <property type="component" value="Unassembled WGS sequence"/>
</dbReference>
<organism evidence="4 5">
    <name type="scientific">Sporosarcina contaminans</name>
    <dbReference type="NCBI Taxonomy" id="633403"/>
    <lineage>
        <taxon>Bacteria</taxon>
        <taxon>Bacillati</taxon>
        <taxon>Bacillota</taxon>
        <taxon>Bacilli</taxon>
        <taxon>Bacillales</taxon>
        <taxon>Caryophanaceae</taxon>
        <taxon>Sporosarcina</taxon>
    </lineage>
</organism>
<dbReference type="InterPro" id="IPR001279">
    <property type="entry name" value="Metallo-B-lactamas"/>
</dbReference>
<keyword evidence="5" id="KW-1185">Reference proteome</keyword>
<reference evidence="5" key="1">
    <citation type="journal article" date="2019" name="Int. J. Syst. Evol. Microbiol.">
        <title>The Global Catalogue of Microorganisms (GCM) 10K type strain sequencing project: providing services to taxonomists for standard genome sequencing and annotation.</title>
        <authorList>
            <consortium name="The Broad Institute Genomics Platform"/>
            <consortium name="The Broad Institute Genome Sequencing Center for Infectious Disease"/>
            <person name="Wu L."/>
            <person name="Ma J."/>
        </authorList>
    </citation>
    <scope>NUCLEOTIDE SEQUENCE [LARGE SCALE GENOMIC DNA]</scope>
    <source>
        <strain evidence="5">CCUG 53915</strain>
    </source>
</reference>
<dbReference type="PANTHER" id="PTHR30619:SF7">
    <property type="entry name" value="BETA-LACTAMASE DOMAIN PROTEIN"/>
    <property type="match status" value="1"/>
</dbReference>
<dbReference type="Pfam" id="PF05901">
    <property type="entry name" value="Excalibur"/>
    <property type="match status" value="1"/>
</dbReference>
<feature type="compositionally biased region" description="Polar residues" evidence="1">
    <location>
        <begin position="299"/>
        <end position="308"/>
    </location>
</feature>
<feature type="compositionally biased region" description="Basic and acidic residues" evidence="1">
    <location>
        <begin position="341"/>
        <end position="354"/>
    </location>
</feature>
<evidence type="ECO:0000256" key="2">
    <source>
        <dbReference type="SAM" id="SignalP"/>
    </source>
</evidence>
<evidence type="ECO:0000313" key="4">
    <source>
        <dbReference type="EMBL" id="MFD1206470.1"/>
    </source>
</evidence>
<dbReference type="SMART" id="SM00894">
    <property type="entry name" value="Excalibur"/>
    <property type="match status" value="1"/>
</dbReference>
<dbReference type="SUPFAM" id="SSF56281">
    <property type="entry name" value="Metallo-hydrolase/oxidoreductase"/>
    <property type="match status" value="1"/>
</dbReference>
<dbReference type="InterPro" id="IPR008613">
    <property type="entry name" value="Excalibur_Ca-bd_domain"/>
</dbReference>
<proteinExistence type="predicted"/>
<accession>A0ABW3U1B7</accession>
<name>A0ABW3U1B7_9BACL</name>
<dbReference type="RefSeq" id="WP_381481989.1">
    <property type="nucleotide sequence ID" value="NZ_JBHTLT010000124.1"/>
</dbReference>
<comment type="caution">
    <text evidence="4">The sequence shown here is derived from an EMBL/GenBank/DDBJ whole genome shotgun (WGS) entry which is preliminary data.</text>
</comment>
<feature type="chain" id="PRO_5046990881" evidence="2">
    <location>
        <begin position="25"/>
        <end position="354"/>
    </location>
</feature>
<keyword evidence="2" id="KW-0732">Signal</keyword>
<dbReference type="CDD" id="cd07731">
    <property type="entry name" value="ComA-like_MBL-fold"/>
    <property type="match status" value="1"/>
</dbReference>
<feature type="compositionally biased region" description="Low complexity" evidence="1">
    <location>
        <begin position="280"/>
        <end position="291"/>
    </location>
</feature>
<dbReference type="EMBL" id="JBHTLT010000124">
    <property type="protein sequence ID" value="MFD1206470.1"/>
    <property type="molecule type" value="Genomic_DNA"/>
</dbReference>
<evidence type="ECO:0000313" key="5">
    <source>
        <dbReference type="Proteomes" id="UP001597231"/>
    </source>
</evidence>
<sequence length="354" mass="38362">MKKVASLVIAFVLLIGFFPNRSNAATSELKVHFINVGQGDSILIQSPDGKNMLIDGGPKSAGKYVVEFLKDKKIKKLDYVVATNNQEDHIGGLVDVLKAFTVSTFIESGYTDNSKVYADLNSIVKEKKIKVSVPKELDKLPFDSNMIIRVLHVNQNASNGADASIVLKLTYNKVSFLLMSDANIAIEDQIRSKYDVAATVLKNGQHGSNASSSAAFISNVKPQAAILSYDKKDPPHAAVEARLKNVGAKTYKTADHCNITVTTDGVKHSISSSCGKTADKPATAKQTTKPTSKVRSKPKQNGNLSSGTYVIPGAPTSFKNCTELRKYYPHGVKSSHPAYASKHDRDKDGWACEK</sequence>
<feature type="region of interest" description="Disordered" evidence="1">
    <location>
        <begin position="332"/>
        <end position="354"/>
    </location>
</feature>
<dbReference type="InterPro" id="IPR035681">
    <property type="entry name" value="ComA-like_MBL"/>
</dbReference>
<evidence type="ECO:0000259" key="3">
    <source>
        <dbReference type="SMART" id="SM00894"/>
    </source>
</evidence>
<feature type="region of interest" description="Disordered" evidence="1">
    <location>
        <begin position="270"/>
        <end position="309"/>
    </location>
</feature>
<dbReference type="Pfam" id="PF00753">
    <property type="entry name" value="Lactamase_B"/>
    <property type="match status" value="1"/>
</dbReference>
<protein>
    <submittedName>
        <fullName evidence="4">Excalibur calcium-binding domain-containing protein</fullName>
    </submittedName>
</protein>
<dbReference type="InterPro" id="IPR052159">
    <property type="entry name" value="Competence_DNA_uptake"/>
</dbReference>
<dbReference type="InterPro" id="IPR036866">
    <property type="entry name" value="RibonucZ/Hydroxyglut_hydro"/>
</dbReference>
<feature type="signal peptide" evidence="2">
    <location>
        <begin position="1"/>
        <end position="24"/>
    </location>
</feature>
<gene>
    <name evidence="4" type="ORF">ACFQ38_15340</name>
</gene>
<dbReference type="Gene3D" id="3.60.15.10">
    <property type="entry name" value="Ribonuclease Z/Hydroxyacylglutathione hydrolase-like"/>
    <property type="match status" value="1"/>
</dbReference>